<dbReference type="GO" id="GO:0005774">
    <property type="term" value="C:vacuolar membrane"/>
    <property type="evidence" value="ECO:0007669"/>
    <property type="project" value="TreeGrafter"/>
</dbReference>
<organism evidence="11 12">
    <name type="scientific">Metschnikowia bicuspidata</name>
    <dbReference type="NCBI Taxonomy" id="27322"/>
    <lineage>
        <taxon>Eukaryota</taxon>
        <taxon>Fungi</taxon>
        <taxon>Dikarya</taxon>
        <taxon>Ascomycota</taxon>
        <taxon>Saccharomycotina</taxon>
        <taxon>Pichiomycetes</taxon>
        <taxon>Metschnikowiaceae</taxon>
        <taxon>Metschnikowia</taxon>
    </lineage>
</organism>
<accession>A0A4P9Z8Y2</accession>
<protein>
    <recommendedName>
        <fullName evidence="10">Amino acid permease/ SLC12A domain-containing protein</fullName>
    </recommendedName>
</protein>
<evidence type="ECO:0000256" key="3">
    <source>
        <dbReference type="ARBA" id="ARBA00010593"/>
    </source>
</evidence>
<dbReference type="PANTHER" id="PTHR11827">
    <property type="entry name" value="SOLUTE CARRIER FAMILY 12, CATION COTRANSPORTERS"/>
    <property type="match status" value="1"/>
</dbReference>
<feature type="transmembrane region" description="Helical" evidence="9">
    <location>
        <begin position="436"/>
        <end position="458"/>
    </location>
</feature>
<feature type="transmembrane region" description="Helical" evidence="9">
    <location>
        <begin position="93"/>
        <end position="118"/>
    </location>
</feature>
<evidence type="ECO:0000256" key="5">
    <source>
        <dbReference type="ARBA" id="ARBA00022692"/>
    </source>
</evidence>
<keyword evidence="6 9" id="KW-1133">Transmembrane helix</keyword>
<evidence type="ECO:0000256" key="6">
    <source>
        <dbReference type="ARBA" id="ARBA00022989"/>
    </source>
</evidence>
<reference evidence="12" key="1">
    <citation type="journal article" date="2018" name="Nat. Microbiol.">
        <title>Leveraging single-cell genomics to expand the fungal tree of life.</title>
        <authorList>
            <person name="Ahrendt S.R."/>
            <person name="Quandt C.A."/>
            <person name="Ciobanu D."/>
            <person name="Clum A."/>
            <person name="Salamov A."/>
            <person name="Andreopoulos B."/>
            <person name="Cheng J.F."/>
            <person name="Woyke T."/>
            <person name="Pelin A."/>
            <person name="Henrissat B."/>
            <person name="Reynolds N.K."/>
            <person name="Benny G.L."/>
            <person name="Smith M.E."/>
            <person name="James T.Y."/>
            <person name="Grigoriev I.V."/>
        </authorList>
    </citation>
    <scope>NUCLEOTIDE SEQUENCE [LARGE SCALE GENOMIC DNA]</scope>
    <source>
        <strain evidence="12">Baker2002</strain>
    </source>
</reference>
<dbReference type="InterPro" id="IPR004841">
    <property type="entry name" value="AA-permease/SLC12A_dom"/>
</dbReference>
<dbReference type="GO" id="GO:0055064">
    <property type="term" value="P:chloride ion homeostasis"/>
    <property type="evidence" value="ECO:0007669"/>
    <property type="project" value="TreeGrafter"/>
</dbReference>
<keyword evidence="12" id="KW-1185">Reference proteome</keyword>
<dbReference type="GO" id="GO:0055075">
    <property type="term" value="P:potassium ion homeostasis"/>
    <property type="evidence" value="ECO:0007669"/>
    <property type="project" value="TreeGrafter"/>
</dbReference>
<feature type="transmembrane region" description="Helical" evidence="9">
    <location>
        <begin position="139"/>
        <end position="160"/>
    </location>
</feature>
<evidence type="ECO:0000313" key="11">
    <source>
        <dbReference type="EMBL" id="RKP29187.1"/>
    </source>
</evidence>
<dbReference type="GO" id="GO:0015379">
    <property type="term" value="F:potassium:chloride symporter activity"/>
    <property type="evidence" value="ECO:0007669"/>
    <property type="project" value="TreeGrafter"/>
</dbReference>
<evidence type="ECO:0000259" key="10">
    <source>
        <dbReference type="Pfam" id="PF00324"/>
    </source>
</evidence>
<comment type="similarity">
    <text evidence="3">Belongs to the SLC12A transporter family.</text>
</comment>
<evidence type="ECO:0000256" key="9">
    <source>
        <dbReference type="SAM" id="Phobius"/>
    </source>
</evidence>
<feature type="transmembrane region" description="Helical" evidence="9">
    <location>
        <begin position="214"/>
        <end position="235"/>
    </location>
</feature>
<comment type="subcellular location">
    <subcellularLocation>
        <location evidence="1">Membrane</location>
        <topology evidence="1">Multi-pass membrane protein</topology>
    </subcellularLocation>
</comment>
<evidence type="ECO:0000256" key="7">
    <source>
        <dbReference type="ARBA" id="ARBA00023136"/>
    </source>
</evidence>
<proteinExistence type="inferred from homology"/>
<keyword evidence="4" id="KW-0813">Transport</keyword>
<evidence type="ECO:0000256" key="2">
    <source>
        <dbReference type="ARBA" id="ARBA00006983"/>
    </source>
</evidence>
<feature type="region of interest" description="Disordered" evidence="8">
    <location>
        <begin position="1141"/>
        <end position="1165"/>
    </location>
</feature>
<feature type="transmembrane region" description="Helical" evidence="9">
    <location>
        <begin position="478"/>
        <end position="511"/>
    </location>
</feature>
<evidence type="ECO:0000313" key="12">
    <source>
        <dbReference type="Proteomes" id="UP000268321"/>
    </source>
</evidence>
<keyword evidence="7 9" id="KW-0472">Membrane</keyword>
<dbReference type="EMBL" id="ML004503">
    <property type="protein sequence ID" value="RKP29187.1"/>
    <property type="molecule type" value="Genomic_DNA"/>
</dbReference>
<comment type="similarity">
    <text evidence="2">Belongs to the amino acid-polyamine-organocation (APC) superfamily. YAT (TC 2.A.3.10) family.</text>
</comment>
<feature type="transmembrane region" description="Helical" evidence="9">
    <location>
        <begin position="186"/>
        <end position="207"/>
    </location>
</feature>
<dbReference type="OrthoDB" id="2020542at2759"/>
<keyword evidence="5 9" id="KW-0812">Transmembrane</keyword>
<gene>
    <name evidence="11" type="ORF">METBISCDRAFT_19230</name>
</gene>
<dbReference type="PANTHER" id="PTHR11827:SF72">
    <property type="entry name" value="GH08340P"/>
    <property type="match status" value="1"/>
</dbReference>
<name>A0A4P9Z8Y2_9ASCO</name>
<evidence type="ECO:0000256" key="1">
    <source>
        <dbReference type="ARBA" id="ARBA00004141"/>
    </source>
</evidence>
<dbReference type="InterPro" id="IPR004842">
    <property type="entry name" value="SLC12A_fam"/>
</dbReference>
<feature type="transmembrane region" description="Helical" evidence="9">
    <location>
        <begin position="357"/>
        <end position="382"/>
    </location>
</feature>
<feature type="region of interest" description="Disordered" evidence="8">
    <location>
        <begin position="26"/>
        <end position="57"/>
    </location>
</feature>
<sequence length="1262" mass="138415">MSELSPLLPPGPRPGAACAFLAAGLSPDAKQNNSPQRVPHDRNTHKSGEPAPAAPPAPKLGTFDGVFLPTSLNVLSILMFLRFGFIIGQMGVAGTMLLLVISYLIDILTVLSISAISSNGTVRCGGAYYMILRSLGPEFGVAIGIIFLVGQVLNASLNVLGLVEPFLQNFGAESGSMWPLLPMSPLWQITYSTVLLAACTGVAMVGAAFVSKTAFWLFVVLSASTVSIPVSALFVRPFHPLPPPNNHLWYTGISWDTLRKNMWPHFTSGAAGSQQFAGVPETFRNMFGIFFPATAGVFAGVAMSGELEKLSRSIPKGTLWALLVTFVLYAAVIVSIGCTTPRELLHRDVAVIQTINMHALVVVLGEIATSLFSVIMGIVGAASMLNAISNDKVLPGLAVFAVAHKPDAAVRRAQLYGVTFTWLLAQVFLFADINKIATFITMAISMTFMVTNLACFLLRVGSAPNFRPSFKYFSSKTALTGCVALVIAMYICDGLSATTVIVVFVFLIMAIHYSAPPLKFGDISQLLIYHQVRKYLLRLKLNMSVKNWRPQILLLCDDPCTCWNLIGFFNHLKKGGLYILGHVVIIPDAALDRDAEFGIAAFKEVQRQKRAWVKLRDMARIKAFVHIAIGPSLPWGVRNVFLGSGLGGMKPNITVLGFQDFAKPHGRDDSSQSLPTDNLRKEKQVSIAQWVQIVEDLIIMHATVAVAANFGRMAVPALSRRWFRGLRLCTAKRYIDLYPIQMSTTCVTADGHSVLQTNFDTYTLILQLGAILATVDEWRQNNHVLRIIAFVETKGDEADERLRLEGLLEKLRIDAEVRVVCLNDGHLESYNYIVTGLAPKKDHHALYDRINRTLLNDQWWHNLTEARKIVRNVEVQRARKLNSRSCIIAFSEDFHRLNCISLTPLPDPNPSGSGSSAGHNRRYTLSNLHDRGMAVSLNMRAQGGNFFHNSDSGDCSDDSYSERDTCESSSERSSVHAVDALRVPQLSRTDASALPDARAKPKTASRLKMLARYELTAASCEKLLSRPLKVNLRPNFLAVRIFEARVQDDESAKPSITFVDESDQYPGAGHAEMSLTGLALRAAIRTPAHGLLPPQDWSIPGDNNSVSALYDLAADVNDELRAPSIISVDILHERLQSPHFLSSSDEEDLSGAGTQTPSGRGERAGRPHDLYVAFKKHQRELRDFSFNRLPANGQHLILNELMRHHLSDDTAVIFSTLPAPDIGTHLDPESSSEYANSLAIWLDELPPVVLLNSQTVTVTTAL</sequence>
<dbReference type="Gene3D" id="1.20.1740.10">
    <property type="entry name" value="Amino acid/polyamine transporter I"/>
    <property type="match status" value="1"/>
</dbReference>
<feature type="transmembrane region" description="Helical" evidence="9">
    <location>
        <begin position="317"/>
        <end position="337"/>
    </location>
</feature>
<dbReference type="GO" id="GO:0034486">
    <property type="term" value="P:vacuolar transmembrane transport"/>
    <property type="evidence" value="ECO:0007669"/>
    <property type="project" value="TreeGrafter"/>
</dbReference>
<feature type="domain" description="Amino acid permease/ SLC12A" evidence="10">
    <location>
        <begin position="66"/>
        <end position="553"/>
    </location>
</feature>
<dbReference type="FunFam" id="1.20.1740.10:FF:000013">
    <property type="entry name" value="Solute carrier family 12 member"/>
    <property type="match status" value="1"/>
</dbReference>
<feature type="transmembrane region" description="Helical" evidence="9">
    <location>
        <begin position="286"/>
        <end position="305"/>
    </location>
</feature>
<evidence type="ECO:0000256" key="8">
    <source>
        <dbReference type="SAM" id="MobiDB-lite"/>
    </source>
</evidence>
<feature type="region of interest" description="Disordered" evidence="8">
    <location>
        <begin position="953"/>
        <end position="974"/>
    </location>
</feature>
<dbReference type="GO" id="GO:0006884">
    <property type="term" value="P:cell volume homeostasis"/>
    <property type="evidence" value="ECO:0007669"/>
    <property type="project" value="TreeGrafter"/>
</dbReference>
<feature type="transmembrane region" description="Helical" evidence="9">
    <location>
        <begin position="413"/>
        <end position="430"/>
    </location>
</feature>
<dbReference type="Pfam" id="PF00324">
    <property type="entry name" value="AA_permease"/>
    <property type="match status" value="1"/>
</dbReference>
<dbReference type="Proteomes" id="UP000268321">
    <property type="component" value="Unassembled WGS sequence"/>
</dbReference>
<dbReference type="AlphaFoldDB" id="A0A4P9Z8Y2"/>
<feature type="compositionally biased region" description="Basic and acidic residues" evidence="8">
    <location>
        <begin position="960"/>
        <end position="974"/>
    </location>
</feature>
<evidence type="ECO:0000256" key="4">
    <source>
        <dbReference type="ARBA" id="ARBA00022448"/>
    </source>
</evidence>
<feature type="compositionally biased region" description="Basic and acidic residues" evidence="8">
    <location>
        <begin position="38"/>
        <end position="48"/>
    </location>
</feature>